<dbReference type="KEGG" id="xba:C7S18_12285"/>
<gene>
    <name evidence="1" type="ORF">C7S18_12285</name>
</gene>
<organism evidence="1 2">
    <name type="scientific">Ahniella affigens</name>
    <dbReference type="NCBI Taxonomy" id="2021234"/>
    <lineage>
        <taxon>Bacteria</taxon>
        <taxon>Pseudomonadati</taxon>
        <taxon>Pseudomonadota</taxon>
        <taxon>Gammaproteobacteria</taxon>
        <taxon>Lysobacterales</taxon>
        <taxon>Rhodanobacteraceae</taxon>
        <taxon>Ahniella</taxon>
    </lineage>
</organism>
<dbReference type="EMBL" id="CP027860">
    <property type="protein sequence ID" value="AVP97930.1"/>
    <property type="molecule type" value="Genomic_DNA"/>
</dbReference>
<evidence type="ECO:0000313" key="1">
    <source>
        <dbReference type="EMBL" id="AVP97930.1"/>
    </source>
</evidence>
<name>A0A2P1PSY6_9GAMM</name>
<reference evidence="1 2" key="2">
    <citation type="submission" date="2018-03" db="EMBL/GenBank/DDBJ databases">
        <authorList>
            <person name="Keele B.F."/>
        </authorList>
    </citation>
    <scope>NUCLEOTIDE SEQUENCE [LARGE SCALE GENOMIC DNA]</scope>
    <source>
        <strain evidence="1 2">D13</strain>
    </source>
</reference>
<dbReference type="AlphaFoldDB" id="A0A2P1PSY6"/>
<dbReference type="OrthoDB" id="7360086at2"/>
<dbReference type="Pfam" id="PF06252">
    <property type="entry name" value="GemA"/>
    <property type="match status" value="1"/>
</dbReference>
<sequence>MEQRAMKPRPTRFRNAMIQKIHAAARALTLDDDTYRDMLHRVTGKRSCADMNTVQLEAVSRELDRLQGNARPQSLANGPVTIQEGCRAMMTKVERLLISRDRQWEYAHSMARHMFKVDRVEWLRPADLHKLVAALEIDSRRRSKAKAP</sequence>
<dbReference type="Proteomes" id="UP000241074">
    <property type="component" value="Chromosome"/>
</dbReference>
<keyword evidence="2" id="KW-1185">Reference proteome</keyword>
<accession>A0A2P1PSY6</accession>
<reference evidence="1 2" key="1">
    <citation type="submission" date="2018-03" db="EMBL/GenBank/DDBJ databases">
        <title>Ahniella affigens gen. nov., sp. nov., a gammaproteobacterium isolated from sandy soil near a stream.</title>
        <authorList>
            <person name="Ko Y."/>
            <person name="Kim J.-H."/>
        </authorList>
    </citation>
    <scope>NUCLEOTIDE SEQUENCE [LARGE SCALE GENOMIC DNA]</scope>
    <source>
        <strain evidence="1 2">D13</strain>
    </source>
</reference>
<dbReference type="InterPro" id="IPR009363">
    <property type="entry name" value="Phage_Mu_Gp16"/>
</dbReference>
<evidence type="ECO:0000313" key="2">
    <source>
        <dbReference type="Proteomes" id="UP000241074"/>
    </source>
</evidence>
<proteinExistence type="predicted"/>
<protein>
    <submittedName>
        <fullName evidence="1">GemA protein</fullName>
    </submittedName>
</protein>